<dbReference type="InterPro" id="IPR000519">
    <property type="entry name" value="P_trefoil_dom"/>
</dbReference>
<comment type="caution">
    <text evidence="13">Lacks conserved residue(s) required for the propagation of feature annotation.</text>
</comment>
<dbReference type="InterPro" id="IPR055355">
    <property type="entry name" value="ZP-C"/>
</dbReference>
<name>A0A3Q2ZHF0_HIPCM</name>
<dbReference type="Gene3D" id="2.60.40.4100">
    <property type="entry name" value="Zona pellucida, ZP-C domain"/>
    <property type="match status" value="1"/>
</dbReference>
<dbReference type="GO" id="GO:0035804">
    <property type="term" value="F:structural constituent of egg coat"/>
    <property type="evidence" value="ECO:0007669"/>
    <property type="project" value="TreeGrafter"/>
</dbReference>
<feature type="region of interest" description="Disordered" evidence="14">
    <location>
        <begin position="345"/>
        <end position="379"/>
    </location>
</feature>
<keyword evidence="8 15" id="KW-0472">Membrane</keyword>
<keyword evidence="2" id="KW-1003">Cell membrane</keyword>
<protein>
    <submittedName>
        <fullName evidence="18">Uncharacterized LOC109510964</fullName>
    </submittedName>
</protein>
<dbReference type="InterPro" id="IPR042235">
    <property type="entry name" value="ZP-C_dom"/>
</dbReference>
<feature type="disulfide bond" evidence="13">
    <location>
        <begin position="876"/>
        <end position="902"/>
    </location>
</feature>
<feature type="disulfide bond" evidence="13">
    <location>
        <begin position="886"/>
        <end position="901"/>
    </location>
</feature>
<evidence type="ECO:0000256" key="2">
    <source>
        <dbReference type="ARBA" id="ARBA00022475"/>
    </source>
</evidence>
<dbReference type="Pfam" id="PF00100">
    <property type="entry name" value="Zona_pellucida"/>
    <property type="match status" value="1"/>
</dbReference>
<feature type="domain" description="ZP" evidence="16">
    <location>
        <begin position="916"/>
        <end position="1180"/>
    </location>
</feature>
<evidence type="ECO:0000256" key="1">
    <source>
        <dbReference type="ARBA" id="ARBA00004251"/>
    </source>
</evidence>
<dbReference type="AlphaFoldDB" id="A0A3Q2ZHF0"/>
<dbReference type="PANTHER" id="PTHR23343">
    <property type="entry name" value="ZONA PELLUCIDA SPERM-BINDING PROTEIN"/>
    <property type="match status" value="1"/>
</dbReference>
<organism evidence="18 19">
    <name type="scientific">Hippocampus comes</name>
    <name type="common">Tiger tail seahorse</name>
    <dbReference type="NCBI Taxonomy" id="109280"/>
    <lineage>
        <taxon>Eukaryota</taxon>
        <taxon>Metazoa</taxon>
        <taxon>Chordata</taxon>
        <taxon>Craniata</taxon>
        <taxon>Vertebrata</taxon>
        <taxon>Euteleostomi</taxon>
        <taxon>Actinopterygii</taxon>
        <taxon>Neopterygii</taxon>
        <taxon>Teleostei</taxon>
        <taxon>Neoteleostei</taxon>
        <taxon>Acanthomorphata</taxon>
        <taxon>Syngnathiaria</taxon>
        <taxon>Syngnathiformes</taxon>
        <taxon>Syngnathoidei</taxon>
        <taxon>Syngnathidae</taxon>
        <taxon>Hippocampus</taxon>
    </lineage>
</organism>
<evidence type="ECO:0000256" key="10">
    <source>
        <dbReference type="ARBA" id="ARBA00023180"/>
    </source>
</evidence>
<evidence type="ECO:0000256" key="9">
    <source>
        <dbReference type="ARBA" id="ARBA00023157"/>
    </source>
</evidence>
<evidence type="ECO:0000256" key="3">
    <source>
        <dbReference type="ARBA" id="ARBA00022525"/>
    </source>
</evidence>
<dbReference type="STRING" id="109280.ENSHCOP00000025753"/>
<dbReference type="Gene3D" id="2.60.40.3210">
    <property type="entry name" value="Zona pellucida, ZP-N domain"/>
    <property type="match status" value="1"/>
</dbReference>
<evidence type="ECO:0000256" key="12">
    <source>
        <dbReference type="ARBA" id="ARBA00024183"/>
    </source>
</evidence>
<dbReference type="PROSITE" id="PS51448">
    <property type="entry name" value="P_TREFOIL_2"/>
    <property type="match status" value="1"/>
</dbReference>
<evidence type="ECO:0000256" key="7">
    <source>
        <dbReference type="ARBA" id="ARBA00022989"/>
    </source>
</evidence>
<dbReference type="InterPro" id="IPR044913">
    <property type="entry name" value="P_trefoil_dom_sf"/>
</dbReference>
<dbReference type="PROSITE" id="PS51034">
    <property type="entry name" value="ZP_2"/>
    <property type="match status" value="1"/>
</dbReference>
<feature type="transmembrane region" description="Helical" evidence="15">
    <location>
        <begin position="12"/>
        <end position="31"/>
    </location>
</feature>
<proteinExistence type="predicted"/>
<sequence>MNCDEKRTKYNLYLFIVTTYFFHLCGSVPPAPLGSRISVHEAQESSLTERGRVKQDVTKGNLDEFLVQGSELHESSKSGYNKFGSRTEAFYADHIPDFSKSKVSEAVPHESLSWTWTKGKAIRSQSLFDTEDGYQSDFTGFSGVPGKVLVSSSDTVPHASEWLALKPVLLCDQNFMSFTASGQGFSQLLVDKGGASPVSLFQLSLYCGYTVRKSWSDLQMVVPYDACYITQENNSYVLPMLWWGSPLKLSCPVRKPMAASSIPVVLCSPYGMAVYLYQQENGLPVLGVLVNGVWAPFVSSECAYRVDSQPEEFIFFVPFIASCLRDGQELQLVFDKQEIMLSCTLSPPPSSLPQSSGETLQPHVPYTKNPSTPPPSSVQDPIAELPDFRHATDTGLPYTQIPRLPSPVLQPDIRNRFSPVGAPEAPLHQFPYPSTYQPGAPASSAQDQIAQVPGYPHHAYPGFRSPTFPHVYPPDSKPAIPWFSPGGAPGAPSNTLPVAPGFSAQDQIPRRYDYPRFAYPGFRSPTFSSVYLPGSKSAIPPHPSQDSGPGALPHQFQYSKNPLPAPPPSPPTQVQIAQSPDNFHNVYPKFLSPQIPQVYLPASEPASPSQATAPQALHPPTILDYLQIPSYPIPTAASSMPRPHPPPFSPPKQSPMPHYHLPSNLYGFHNPYEHFFHPKQDHNVLPPSTFANPSYPYPQDPIYLLSPPSEEHHQANCPPYSQTPCGSYQYPYLDSYPPYSPIHTPVSRYLTESPAPTQKPVFGKTSINPSVLPKPKVFCSSNQMVVQLPPGPISEIVVKDAKGNEISIQEAPKHCGYSPSIGKNGKIHFSLQLHTRCHMSVKDNMYTISVTHMTQSGKMEAQFYCPAAASSSGHDCNLPKDQRIPCQQGLVSQASCLSMGCCFSKQPPACYYHMDECTVDRHFVFSVPASLTEPPLFPGQLGVANNSTCKPVKVTSEYALFKLPMDGCGARRMEVGKTLIYMVEVINIVQTISLNYGTITRDSPVRLLVECRYVPGSALTVSYLVKTPTLGPAVQTQGVFGVQLRLAKDAQYTSYYPQYHQPLQMLLGKPLYLEVRMLNAPDPTLRLLVHYCVAYSRSGSSVWVLLYNGCPNPLDPTSQVVQSDPQSHSPDPQTRRFTMTTFQFLSEGDIKDLNEEIYFMCATEFCSTLDGPCVEGCFGQ</sequence>
<keyword evidence="9 13" id="KW-1015">Disulfide bond</keyword>
<dbReference type="Gene3D" id="4.10.110.10">
    <property type="entry name" value="Spasmolytic Protein, domain 1"/>
    <property type="match status" value="1"/>
</dbReference>
<dbReference type="Proteomes" id="UP000264820">
    <property type="component" value="Unplaced"/>
</dbReference>
<feature type="region of interest" description="Disordered" evidence="14">
    <location>
        <begin position="396"/>
        <end position="429"/>
    </location>
</feature>
<keyword evidence="4" id="KW-0272">Extracellular matrix</keyword>
<feature type="region of interest" description="Disordered" evidence="14">
    <location>
        <begin position="534"/>
        <end position="574"/>
    </location>
</feature>
<evidence type="ECO:0000256" key="15">
    <source>
        <dbReference type="SAM" id="Phobius"/>
    </source>
</evidence>
<dbReference type="GeneTree" id="ENSGT00940000163253"/>
<dbReference type="SMART" id="SM00241">
    <property type="entry name" value="ZP"/>
    <property type="match status" value="1"/>
</dbReference>
<dbReference type="GO" id="GO:0032190">
    <property type="term" value="F:acrosin binding"/>
    <property type="evidence" value="ECO:0007669"/>
    <property type="project" value="TreeGrafter"/>
</dbReference>
<evidence type="ECO:0000313" key="18">
    <source>
        <dbReference type="Ensembl" id="ENSHCOP00000025753.1"/>
    </source>
</evidence>
<dbReference type="RefSeq" id="XP_019717235.1">
    <property type="nucleotide sequence ID" value="XM_019861676.1"/>
</dbReference>
<feature type="domain" description="P-type" evidence="17">
    <location>
        <begin position="874"/>
        <end position="914"/>
    </location>
</feature>
<reference evidence="18" key="2">
    <citation type="submission" date="2025-09" db="UniProtKB">
        <authorList>
            <consortium name="Ensembl"/>
        </authorList>
    </citation>
    <scope>IDENTIFICATION</scope>
</reference>
<dbReference type="InterPro" id="IPR055356">
    <property type="entry name" value="ZP-N"/>
</dbReference>
<keyword evidence="19" id="KW-1185">Reference proteome</keyword>
<dbReference type="GO" id="GO:0007339">
    <property type="term" value="P:binding of sperm to zona pellucida"/>
    <property type="evidence" value="ECO:0007669"/>
    <property type="project" value="TreeGrafter"/>
</dbReference>
<evidence type="ECO:0000256" key="4">
    <source>
        <dbReference type="ARBA" id="ARBA00022530"/>
    </source>
</evidence>
<evidence type="ECO:0000259" key="17">
    <source>
        <dbReference type="PROSITE" id="PS51448"/>
    </source>
</evidence>
<dbReference type="GO" id="GO:0005886">
    <property type="term" value="C:plasma membrane"/>
    <property type="evidence" value="ECO:0007669"/>
    <property type="project" value="UniProtKB-SubCell"/>
</dbReference>
<dbReference type="OrthoDB" id="9907024at2759"/>
<dbReference type="GO" id="GO:0035805">
    <property type="term" value="C:egg coat"/>
    <property type="evidence" value="ECO:0007669"/>
    <property type="project" value="UniProtKB-SubCell"/>
</dbReference>
<dbReference type="InterPro" id="IPR051148">
    <property type="entry name" value="Zona_Pellucida_Domain_gp"/>
</dbReference>
<feature type="region of interest" description="Disordered" evidence="14">
    <location>
        <begin position="484"/>
        <end position="504"/>
    </location>
</feature>
<reference evidence="18" key="1">
    <citation type="submission" date="2025-08" db="UniProtKB">
        <authorList>
            <consortium name="Ensembl"/>
        </authorList>
    </citation>
    <scope>IDENTIFICATION</scope>
</reference>
<evidence type="ECO:0000313" key="19">
    <source>
        <dbReference type="Proteomes" id="UP000264820"/>
    </source>
</evidence>
<dbReference type="SUPFAM" id="SSF57492">
    <property type="entry name" value="Trefoil"/>
    <property type="match status" value="1"/>
</dbReference>
<evidence type="ECO:0000256" key="14">
    <source>
        <dbReference type="SAM" id="MobiDB-lite"/>
    </source>
</evidence>
<dbReference type="PANTHER" id="PTHR23343:SF117">
    <property type="entry name" value="ZONA PELLUCIDA SPERM-BINDING PROTEIN 4-LIKE ISOFORM X1"/>
    <property type="match status" value="1"/>
</dbReference>
<dbReference type="InterPro" id="IPR001507">
    <property type="entry name" value="ZP_dom"/>
</dbReference>
<evidence type="ECO:0000256" key="5">
    <source>
        <dbReference type="ARBA" id="ARBA00022685"/>
    </source>
</evidence>
<keyword evidence="6 15" id="KW-0812">Transmembrane</keyword>
<keyword evidence="3" id="KW-0964">Secreted</keyword>
<keyword evidence="7 15" id="KW-1133">Transmembrane helix</keyword>
<dbReference type="GeneID" id="109510964"/>
<comment type="subcellular location">
    <subcellularLocation>
        <location evidence="1">Cell membrane</location>
        <topology evidence="1">Single-pass type I membrane protein</topology>
    </subcellularLocation>
    <subcellularLocation>
        <location evidence="12">Zona pellucida</location>
    </subcellularLocation>
</comment>
<dbReference type="Pfam" id="PF00088">
    <property type="entry name" value="Trefoil"/>
    <property type="match status" value="1"/>
</dbReference>
<dbReference type="KEGG" id="hcq:109510964"/>
<evidence type="ECO:0000259" key="16">
    <source>
        <dbReference type="PROSITE" id="PS51034"/>
    </source>
</evidence>
<dbReference type="OMA" id="PKHCGYS"/>
<keyword evidence="10" id="KW-0325">Glycoprotein</keyword>
<accession>A0A3Q2ZHF0</accession>
<keyword evidence="5" id="KW-0165">Cleavage on pair of basic residues</keyword>
<dbReference type="GO" id="GO:0060468">
    <property type="term" value="P:prevention of polyspermy"/>
    <property type="evidence" value="ECO:0007669"/>
    <property type="project" value="TreeGrafter"/>
</dbReference>
<evidence type="ECO:0000256" key="6">
    <source>
        <dbReference type="ARBA" id="ARBA00022692"/>
    </source>
</evidence>
<dbReference type="CDD" id="cd00111">
    <property type="entry name" value="Trefoil"/>
    <property type="match status" value="1"/>
</dbReference>
<evidence type="ECO:0000256" key="11">
    <source>
        <dbReference type="ARBA" id="ARBA00023279"/>
    </source>
</evidence>
<evidence type="ECO:0000256" key="13">
    <source>
        <dbReference type="PROSITE-ProRule" id="PRU00779"/>
    </source>
</evidence>
<evidence type="ECO:0000256" key="8">
    <source>
        <dbReference type="ARBA" id="ARBA00023136"/>
    </source>
</evidence>
<dbReference type="Ensembl" id="ENSHCOT00000020298.1">
    <property type="protein sequence ID" value="ENSHCOP00000025753.1"/>
    <property type="gene ID" value="ENSHCOG00000016121.1"/>
</dbReference>
<dbReference type="Pfam" id="PF23344">
    <property type="entry name" value="ZP-N"/>
    <property type="match status" value="1"/>
</dbReference>
<keyword evidence="11" id="KW-0278">Fertilization</keyword>